<organism evidence="1">
    <name type="scientific">Rhizophora mucronata</name>
    <name type="common">Asiatic mangrove</name>
    <dbReference type="NCBI Taxonomy" id="61149"/>
    <lineage>
        <taxon>Eukaryota</taxon>
        <taxon>Viridiplantae</taxon>
        <taxon>Streptophyta</taxon>
        <taxon>Embryophyta</taxon>
        <taxon>Tracheophyta</taxon>
        <taxon>Spermatophyta</taxon>
        <taxon>Magnoliopsida</taxon>
        <taxon>eudicotyledons</taxon>
        <taxon>Gunneridae</taxon>
        <taxon>Pentapetalae</taxon>
        <taxon>rosids</taxon>
        <taxon>fabids</taxon>
        <taxon>Malpighiales</taxon>
        <taxon>Rhizophoraceae</taxon>
        <taxon>Rhizophora</taxon>
    </lineage>
</organism>
<evidence type="ECO:0000313" key="1">
    <source>
        <dbReference type="EMBL" id="MBX10074.1"/>
    </source>
</evidence>
<accession>A0A2P2KWH6</accession>
<protein>
    <submittedName>
        <fullName evidence="1">Uncharacterized protein</fullName>
    </submittedName>
</protein>
<name>A0A2P2KWH6_RHIMU</name>
<proteinExistence type="predicted"/>
<dbReference type="EMBL" id="GGEC01029590">
    <property type="protein sequence ID" value="MBX10074.1"/>
    <property type="molecule type" value="Transcribed_RNA"/>
</dbReference>
<reference evidence="1" key="1">
    <citation type="submission" date="2018-02" db="EMBL/GenBank/DDBJ databases">
        <title>Rhizophora mucronata_Transcriptome.</title>
        <authorList>
            <person name="Meera S.P."/>
            <person name="Sreeshan A."/>
            <person name="Augustine A."/>
        </authorList>
    </citation>
    <scope>NUCLEOTIDE SEQUENCE</scope>
    <source>
        <tissue evidence="1">Leaf</tissue>
    </source>
</reference>
<dbReference type="AlphaFoldDB" id="A0A2P2KWH6"/>
<sequence>MLLRAKISSKRAEIWERAYKEKQRKGVELKEAKYHGQFAIGRAYIREGGVLANPENRIIARTAVRFSFPVVHL</sequence>